<dbReference type="EMBL" id="CP001088">
    <property type="protein sequence ID" value="ACN18008.1"/>
    <property type="molecule type" value="Genomic_DNA"/>
</dbReference>
<sequence length="56" mass="6351">MIIYHDFKAPVQPPKKNIQKEIEIVLKKETDNIAQIDQIMGGIPFEDAVAMGLIEE</sequence>
<dbReference type="KEGG" id="dat:HRM2_p00140"/>
<dbReference type="HOGENOM" id="CLU_3006722_0_0_7"/>
<protein>
    <submittedName>
        <fullName evidence="1">Uncharacterized protein</fullName>
    </submittedName>
</protein>
<name>C0QML4_DESAH</name>
<proteinExistence type="predicted"/>
<dbReference type="RefSeq" id="WP_012663303.1">
    <property type="nucleotide sequence ID" value="NC_012109.1"/>
</dbReference>
<accession>C0QML4</accession>
<dbReference type="AlphaFoldDB" id="C0QML4"/>
<organism evidence="1 2">
    <name type="scientific">Desulforapulum autotrophicum (strain ATCC 43914 / DSM 3382 / VKM B-1955 / HRM2)</name>
    <name type="common">Desulfobacterium autotrophicum</name>
    <dbReference type="NCBI Taxonomy" id="177437"/>
    <lineage>
        <taxon>Bacteria</taxon>
        <taxon>Pseudomonadati</taxon>
        <taxon>Thermodesulfobacteriota</taxon>
        <taxon>Desulfobacteria</taxon>
        <taxon>Desulfobacterales</taxon>
        <taxon>Desulfobacteraceae</taxon>
        <taxon>Desulforapulum</taxon>
    </lineage>
</organism>
<geneLocation type="plasmid" evidence="1 2">
    <name>pHRM2a</name>
</geneLocation>
<gene>
    <name evidence="1" type="ORF">HRM2_p00140</name>
</gene>
<dbReference type="Proteomes" id="UP000000442">
    <property type="component" value="Plasmid pHRM2a"/>
</dbReference>
<keyword evidence="2" id="KW-1185">Reference proteome</keyword>
<evidence type="ECO:0000313" key="1">
    <source>
        <dbReference type="EMBL" id="ACN18008.1"/>
    </source>
</evidence>
<reference evidence="1 2" key="1">
    <citation type="journal article" date="2009" name="Environ. Microbiol.">
        <title>Genome sequence of Desulfobacterium autotrophicum HRM2, a marine sulfate reducer oxidizing organic carbon completely to carbon dioxide.</title>
        <authorList>
            <person name="Strittmatter A.W."/>
            <person name="Liesegang H."/>
            <person name="Rabus R."/>
            <person name="Decker I."/>
            <person name="Amann J."/>
            <person name="Andres S."/>
            <person name="Henne A."/>
            <person name="Fricke W.F."/>
            <person name="Martinez-Arias R."/>
            <person name="Bartels D."/>
            <person name="Goesmann A."/>
            <person name="Krause L."/>
            <person name="Puehler A."/>
            <person name="Klenk H.P."/>
            <person name="Richter M."/>
            <person name="Schuler M."/>
            <person name="Gloeckner F.O."/>
            <person name="Meyerdierks A."/>
            <person name="Gottschalk G."/>
            <person name="Amann R."/>
        </authorList>
    </citation>
    <scope>NUCLEOTIDE SEQUENCE [LARGE SCALE GENOMIC DNA]</scope>
    <source>
        <strain evidence="2">ATCC 43914 / DSM 3382 / HRM2</strain>
        <plasmid evidence="2">Plasmid pHRM2a</plasmid>
    </source>
</reference>
<keyword evidence="1" id="KW-0614">Plasmid</keyword>
<evidence type="ECO:0000313" key="2">
    <source>
        <dbReference type="Proteomes" id="UP000000442"/>
    </source>
</evidence>